<evidence type="ECO:0000313" key="2">
    <source>
        <dbReference type="Proteomes" id="UP000322876"/>
    </source>
</evidence>
<organism evidence="1 2">
    <name type="scientific">Deferribacter autotrophicus</name>
    <dbReference type="NCBI Taxonomy" id="500465"/>
    <lineage>
        <taxon>Bacteria</taxon>
        <taxon>Pseudomonadati</taxon>
        <taxon>Deferribacterota</taxon>
        <taxon>Deferribacteres</taxon>
        <taxon>Deferribacterales</taxon>
        <taxon>Deferribacteraceae</taxon>
        <taxon>Deferribacter</taxon>
    </lineage>
</organism>
<keyword evidence="2" id="KW-1185">Reference proteome</keyword>
<accession>A0A5A8F2T8</accession>
<comment type="caution">
    <text evidence="1">The sequence shown here is derived from an EMBL/GenBank/DDBJ whole genome shotgun (WGS) entry which is preliminary data.</text>
</comment>
<dbReference type="OrthoDB" id="1936242at2"/>
<reference evidence="1 2" key="1">
    <citation type="submission" date="2019-06" db="EMBL/GenBank/DDBJ databases">
        <title>Genomic insights into carbon and energy metabolism of Deferribacter autotrophicus revealed new metabolic traits in the phylum Deferribacteres.</title>
        <authorList>
            <person name="Slobodkin A.I."/>
            <person name="Slobodkina G.B."/>
            <person name="Allioux M."/>
            <person name="Alain K."/>
            <person name="Jebbar M."/>
            <person name="Shadrin V."/>
            <person name="Kublanov I.V."/>
            <person name="Toshchakov S.V."/>
            <person name="Bonch-Osmolovskaya E.A."/>
        </authorList>
    </citation>
    <scope>NUCLEOTIDE SEQUENCE [LARGE SCALE GENOMIC DNA]</scope>
    <source>
        <strain evidence="1 2">SL50</strain>
    </source>
</reference>
<protein>
    <submittedName>
        <fullName evidence="1">N4-gp56 family major capsid protein</fullName>
    </submittedName>
</protein>
<dbReference type="NCBIfam" id="TIGR04387">
    <property type="entry name" value="capsid_maj_N4"/>
    <property type="match status" value="1"/>
</dbReference>
<sequence length="298" mass="32877">MPTVTGTTNPELFPAFYDKKLLSYVKANLVTLQFAQRRSLKKNSGRQITFTRFEPLPANTTPITFQPTPSTGKAIATQQITATVDEYGDYIDLDEFTDITSYVPLLSETTDLLAYQARLTLDTLCMNEIANGTNVLYAGGKASADALLSTDVLTKDDIRKAVNILKNANIPPMPDGFYVCLIHPDKLDNLFTSSELIQLSVASKDSFEKGVVARFGGVKFIDTTLMPTFINAAATPITVYKTVIFGQNAYGIVDIDGQSVTMTYTNLDKLNRVKTVGWKAYFVAKRLYEDALIRIESA</sequence>
<dbReference type="EMBL" id="VFJB01000009">
    <property type="protein sequence ID" value="KAA0257205.1"/>
    <property type="molecule type" value="Genomic_DNA"/>
</dbReference>
<gene>
    <name evidence="1" type="ORF">FHQ18_11615</name>
</gene>
<evidence type="ECO:0000313" key="1">
    <source>
        <dbReference type="EMBL" id="KAA0257205.1"/>
    </source>
</evidence>
<name>A0A5A8F2T8_9BACT</name>
<dbReference type="Proteomes" id="UP000322876">
    <property type="component" value="Unassembled WGS sequence"/>
</dbReference>
<proteinExistence type="predicted"/>
<dbReference type="RefSeq" id="WP_149267346.1">
    <property type="nucleotide sequence ID" value="NZ_VFJB01000009.1"/>
</dbReference>
<dbReference type="AlphaFoldDB" id="A0A5A8F2T8"/>
<dbReference type="Pfam" id="PF25209">
    <property type="entry name" value="Phage_capsid_4"/>
    <property type="match status" value="1"/>
</dbReference>